<dbReference type="AlphaFoldDB" id="A0A9P5XZ49"/>
<accession>A0A9P5XZ49</accession>
<sequence>MPTPMNRLVTTPRIWARSIISSLKLAKSTRKKNRKATHLISIVTTQDTLSSPKKPTNPYDLSKIPQELYSREKLAPSTPTPPPVPPKDSYLLNLTTNKKPNPIRTEDDSEDIPIITLVGIDSPRVLFAPGTTFDRDITNKKLSKNHLCPPPRASLRRKRGTRQLPSLNITAHGHTSDNLPDPRRDGHNEILPLYPGLPTVLSINGGDCPVRIVKPLPEYRRDGARPTDVAVVEACGTTTHRVVFMGQNAFLIQVLDHITVPRLPAPPKQGSTQADLMSDLATVPRDGDPYNPGLYTDYINSMSLLVPTRSKGERGIPRPRTPSPAKFYDFQRATELSRSVDQPIVPQDIPQNYGYGRGYVKADFVLYDNTPALGINSIPFPRILSPPLHILDRSPLQEPLDFSPHRSILMKYQTHEEAIENIDSNHYPEPGQGLQPPIGTGRPLRLPNLTNCKPDKISGLTSPNPKESFSEAYGGMIETCHETEHGHTPRLPNSIWNL</sequence>
<evidence type="ECO:0000313" key="2">
    <source>
        <dbReference type="Proteomes" id="UP000807353"/>
    </source>
</evidence>
<gene>
    <name evidence="1" type="ORF">BDZ94DRAFT_1324809</name>
</gene>
<evidence type="ECO:0000313" key="1">
    <source>
        <dbReference type="EMBL" id="KAF9459388.1"/>
    </source>
</evidence>
<reference evidence="1" key="1">
    <citation type="submission" date="2020-11" db="EMBL/GenBank/DDBJ databases">
        <authorList>
            <consortium name="DOE Joint Genome Institute"/>
            <person name="Ahrendt S."/>
            <person name="Riley R."/>
            <person name="Andreopoulos W."/>
            <person name="Labutti K."/>
            <person name="Pangilinan J."/>
            <person name="Ruiz-Duenas F.J."/>
            <person name="Barrasa J.M."/>
            <person name="Sanchez-Garcia M."/>
            <person name="Camarero S."/>
            <person name="Miyauchi S."/>
            <person name="Serrano A."/>
            <person name="Linde D."/>
            <person name="Babiker R."/>
            <person name="Drula E."/>
            <person name="Ayuso-Fernandez I."/>
            <person name="Pacheco R."/>
            <person name="Padilla G."/>
            <person name="Ferreira P."/>
            <person name="Barriuso J."/>
            <person name="Kellner H."/>
            <person name="Castanera R."/>
            <person name="Alfaro M."/>
            <person name="Ramirez L."/>
            <person name="Pisabarro A.G."/>
            <person name="Kuo A."/>
            <person name="Tritt A."/>
            <person name="Lipzen A."/>
            <person name="He G."/>
            <person name="Yan M."/>
            <person name="Ng V."/>
            <person name="Cullen D."/>
            <person name="Martin F."/>
            <person name="Rosso M.-N."/>
            <person name="Henrissat B."/>
            <person name="Hibbett D."/>
            <person name="Martinez A.T."/>
            <person name="Grigoriev I.V."/>
        </authorList>
    </citation>
    <scope>NUCLEOTIDE SEQUENCE</scope>
    <source>
        <strain evidence="1">CBS 247.69</strain>
    </source>
</reference>
<organism evidence="1 2">
    <name type="scientific">Collybia nuda</name>
    <dbReference type="NCBI Taxonomy" id="64659"/>
    <lineage>
        <taxon>Eukaryota</taxon>
        <taxon>Fungi</taxon>
        <taxon>Dikarya</taxon>
        <taxon>Basidiomycota</taxon>
        <taxon>Agaricomycotina</taxon>
        <taxon>Agaricomycetes</taxon>
        <taxon>Agaricomycetidae</taxon>
        <taxon>Agaricales</taxon>
        <taxon>Tricholomatineae</taxon>
        <taxon>Clitocybaceae</taxon>
        <taxon>Collybia</taxon>
    </lineage>
</organism>
<protein>
    <submittedName>
        <fullName evidence="1">Uncharacterized protein</fullName>
    </submittedName>
</protein>
<name>A0A9P5XZ49_9AGAR</name>
<comment type="caution">
    <text evidence="1">The sequence shown here is derived from an EMBL/GenBank/DDBJ whole genome shotgun (WGS) entry which is preliminary data.</text>
</comment>
<dbReference type="Proteomes" id="UP000807353">
    <property type="component" value="Unassembled WGS sequence"/>
</dbReference>
<keyword evidence="2" id="KW-1185">Reference proteome</keyword>
<proteinExistence type="predicted"/>
<dbReference type="EMBL" id="MU150317">
    <property type="protein sequence ID" value="KAF9459388.1"/>
    <property type="molecule type" value="Genomic_DNA"/>
</dbReference>